<dbReference type="AlphaFoldDB" id="A0A1F4TM51"/>
<evidence type="ECO:0000313" key="3">
    <source>
        <dbReference type="Proteomes" id="UP000177309"/>
    </source>
</evidence>
<dbReference type="Gene3D" id="1.10.10.60">
    <property type="entry name" value="Homeodomain-like"/>
    <property type="match status" value="1"/>
</dbReference>
<evidence type="ECO:0000313" key="2">
    <source>
        <dbReference type="EMBL" id="OGC33677.1"/>
    </source>
</evidence>
<comment type="caution">
    <text evidence="2">The sequence shown here is derived from an EMBL/GenBank/DDBJ whole genome shotgun (WGS) entry which is preliminary data.</text>
</comment>
<name>A0A1F4TM51_UNCSA</name>
<feature type="domain" description="Transposase IS30-like HTH" evidence="1">
    <location>
        <begin position="10"/>
        <end position="52"/>
    </location>
</feature>
<accession>A0A1F4TM51</accession>
<proteinExistence type="predicted"/>
<protein>
    <recommendedName>
        <fullName evidence="1">Transposase IS30-like HTH domain-containing protein</fullName>
    </recommendedName>
</protein>
<evidence type="ECO:0000259" key="1">
    <source>
        <dbReference type="Pfam" id="PF13936"/>
    </source>
</evidence>
<dbReference type="Proteomes" id="UP000177309">
    <property type="component" value="Unassembled WGS sequence"/>
</dbReference>
<sequence>MEGTQVSKQYSHLTDEKRELLSVLVAEGKKKTEIAKVLSCDRSTIYRELNRNGPPVHKRYYLSHKAHGRAINRKSKAHQRPKLKDQNMLLEGIGQGLGGLAILAYRFLKCLIN</sequence>
<reference evidence="2 3" key="1">
    <citation type="journal article" date="2016" name="Nat. Commun.">
        <title>Thousands of microbial genomes shed light on interconnected biogeochemical processes in an aquifer system.</title>
        <authorList>
            <person name="Anantharaman K."/>
            <person name="Brown C.T."/>
            <person name="Hug L.A."/>
            <person name="Sharon I."/>
            <person name="Castelle C.J."/>
            <person name="Probst A.J."/>
            <person name="Thomas B.C."/>
            <person name="Singh A."/>
            <person name="Wilkins M.J."/>
            <person name="Karaoz U."/>
            <person name="Brodie E.L."/>
            <person name="Williams K.H."/>
            <person name="Hubbard S.S."/>
            <person name="Banfield J.F."/>
        </authorList>
    </citation>
    <scope>NUCLEOTIDE SEQUENCE [LARGE SCALE GENOMIC DNA]</scope>
</reference>
<gene>
    <name evidence="2" type="ORF">A2462_02430</name>
</gene>
<dbReference type="EMBL" id="MEUI01000030">
    <property type="protein sequence ID" value="OGC33677.1"/>
    <property type="molecule type" value="Genomic_DNA"/>
</dbReference>
<dbReference type="InterPro" id="IPR025246">
    <property type="entry name" value="IS30-like_HTH"/>
</dbReference>
<organism evidence="2 3">
    <name type="scientific">candidate division WOR-1 bacterium RIFOXYC2_FULL_41_25</name>
    <dbReference type="NCBI Taxonomy" id="1802586"/>
    <lineage>
        <taxon>Bacteria</taxon>
        <taxon>Bacillati</taxon>
        <taxon>Saganbacteria</taxon>
    </lineage>
</organism>
<dbReference type="Pfam" id="PF13936">
    <property type="entry name" value="HTH_38"/>
    <property type="match status" value="1"/>
</dbReference>